<dbReference type="SUPFAM" id="SSF53756">
    <property type="entry name" value="UDP-Glycosyltransferase/glycogen phosphorylase"/>
    <property type="match status" value="1"/>
</dbReference>
<name>A0AAW6FE26_9BACT</name>
<dbReference type="PANTHER" id="PTHR12526">
    <property type="entry name" value="GLYCOSYLTRANSFERASE"/>
    <property type="match status" value="1"/>
</dbReference>
<reference evidence="2" key="1">
    <citation type="submission" date="2023-01" db="EMBL/GenBank/DDBJ databases">
        <title>Human gut microbiome strain richness.</title>
        <authorList>
            <person name="Chen-Liaw A."/>
        </authorList>
    </citation>
    <scope>NUCLEOTIDE SEQUENCE</scope>
    <source>
        <strain evidence="2">RTP21484st1_B7_RTP21484_190118</strain>
    </source>
</reference>
<dbReference type="InterPro" id="IPR028098">
    <property type="entry name" value="Glyco_trans_4-like_N"/>
</dbReference>
<organism evidence="2 3">
    <name type="scientific">Odoribacter splanchnicus</name>
    <dbReference type="NCBI Taxonomy" id="28118"/>
    <lineage>
        <taxon>Bacteria</taxon>
        <taxon>Pseudomonadati</taxon>
        <taxon>Bacteroidota</taxon>
        <taxon>Bacteroidia</taxon>
        <taxon>Bacteroidales</taxon>
        <taxon>Odoribacteraceae</taxon>
        <taxon>Odoribacter</taxon>
    </lineage>
</organism>
<gene>
    <name evidence="2" type="ORF">PN645_00905</name>
</gene>
<protein>
    <submittedName>
        <fullName evidence="2">Glycosyltransferase family 4 protein</fullName>
    </submittedName>
</protein>
<comment type="caution">
    <text evidence="2">The sequence shown here is derived from an EMBL/GenBank/DDBJ whole genome shotgun (WGS) entry which is preliminary data.</text>
</comment>
<evidence type="ECO:0000313" key="2">
    <source>
        <dbReference type="EMBL" id="MDB9221560.1"/>
    </source>
</evidence>
<dbReference type="PANTHER" id="PTHR12526:SF630">
    <property type="entry name" value="GLYCOSYLTRANSFERASE"/>
    <property type="match status" value="1"/>
</dbReference>
<accession>A0AAW6FE26</accession>
<proteinExistence type="predicted"/>
<dbReference type="Pfam" id="PF13692">
    <property type="entry name" value="Glyco_trans_1_4"/>
    <property type="match status" value="1"/>
</dbReference>
<evidence type="ECO:0000259" key="1">
    <source>
        <dbReference type="Pfam" id="PF13579"/>
    </source>
</evidence>
<dbReference type="CDD" id="cd03808">
    <property type="entry name" value="GT4_CapM-like"/>
    <property type="match status" value="1"/>
</dbReference>
<dbReference type="Proteomes" id="UP001212263">
    <property type="component" value="Unassembled WGS sequence"/>
</dbReference>
<dbReference type="AlphaFoldDB" id="A0AAW6FE26"/>
<dbReference type="GO" id="GO:0016757">
    <property type="term" value="F:glycosyltransferase activity"/>
    <property type="evidence" value="ECO:0007669"/>
    <property type="project" value="UniProtKB-ARBA"/>
</dbReference>
<sequence length="375" mass="42970">MKKLFRITTVAESLSILLKGQLGFLNDYYEVVGIASGKENLKVVEEREGIRVIDVPMRREIAMVADVVSLFRLIRLFYRERPYIVHANTPKASLLSMIAAWITRVPHRIYTVTGLRFETATGKFRRLLVGMEKITCWCATKVIPEGEGVKKTLMANRITRKPLKVILNGNINGIDIDYFNREAVLADEVEKLRVSGCYTFVFVGRLVRDKGIRELVRAFSKLYRQYKHIRLFVVGGLEQKLDSLDEETLTLLQKHEAIYAVGFQQDIRPYLAASDALVFPSYREGFPNVVLQAGAMGLPAIVTDISGCNEIIQNGVNGIIIPSRDENILYEAMEWFYEHQHEEIKEMAKHARPIISERYESHKVWEALLKEYQSL</sequence>
<dbReference type="RefSeq" id="WP_217773832.1">
    <property type="nucleotide sequence ID" value="NZ_JAHONW010000001.1"/>
</dbReference>
<dbReference type="Gene3D" id="3.40.50.2000">
    <property type="entry name" value="Glycogen Phosphorylase B"/>
    <property type="match status" value="2"/>
</dbReference>
<dbReference type="Pfam" id="PF13579">
    <property type="entry name" value="Glyco_trans_4_4"/>
    <property type="match status" value="1"/>
</dbReference>
<evidence type="ECO:0000313" key="3">
    <source>
        <dbReference type="Proteomes" id="UP001212263"/>
    </source>
</evidence>
<feature type="domain" description="Glycosyltransferase subfamily 4-like N-terminal" evidence="1">
    <location>
        <begin position="36"/>
        <end position="169"/>
    </location>
</feature>
<dbReference type="EMBL" id="JAQMRD010000001">
    <property type="protein sequence ID" value="MDB9221560.1"/>
    <property type="molecule type" value="Genomic_DNA"/>
</dbReference>